<gene>
    <name evidence="1" type="ORF">FisN_10Lh304</name>
</gene>
<comment type="caution">
    <text evidence="1">The sequence shown here is derived from an EMBL/GenBank/DDBJ whole genome shotgun (WGS) entry which is preliminary data.</text>
</comment>
<reference evidence="1 2" key="1">
    <citation type="journal article" date="2015" name="Plant Cell">
        <title>Oil accumulation by the oleaginous diatom Fistulifera solaris as revealed by the genome and transcriptome.</title>
        <authorList>
            <person name="Tanaka T."/>
            <person name="Maeda Y."/>
            <person name="Veluchamy A."/>
            <person name="Tanaka M."/>
            <person name="Abida H."/>
            <person name="Marechal E."/>
            <person name="Bowler C."/>
            <person name="Muto M."/>
            <person name="Sunaga Y."/>
            <person name="Tanaka M."/>
            <person name="Yoshino T."/>
            <person name="Taniguchi T."/>
            <person name="Fukuda Y."/>
            <person name="Nemoto M."/>
            <person name="Matsumoto M."/>
            <person name="Wong P.S."/>
            <person name="Aburatani S."/>
            <person name="Fujibuchi W."/>
        </authorList>
    </citation>
    <scope>NUCLEOTIDE SEQUENCE [LARGE SCALE GENOMIC DNA]</scope>
    <source>
        <strain evidence="1 2">JPCC DA0580</strain>
    </source>
</reference>
<dbReference type="InParanoid" id="A0A1Z5KFL1"/>
<dbReference type="Proteomes" id="UP000198406">
    <property type="component" value="Unassembled WGS sequence"/>
</dbReference>
<evidence type="ECO:0000313" key="1">
    <source>
        <dbReference type="EMBL" id="GAX25104.1"/>
    </source>
</evidence>
<proteinExistence type="predicted"/>
<dbReference type="OrthoDB" id="43645at2759"/>
<name>A0A1Z5KFL1_FISSO</name>
<keyword evidence="2" id="KW-1185">Reference proteome</keyword>
<accession>A0A1Z5KFL1</accession>
<evidence type="ECO:0008006" key="3">
    <source>
        <dbReference type="Google" id="ProtNLM"/>
    </source>
</evidence>
<dbReference type="AlphaFoldDB" id="A0A1Z5KFL1"/>
<dbReference type="EMBL" id="BDSP01000219">
    <property type="protein sequence ID" value="GAX25104.1"/>
    <property type="molecule type" value="Genomic_DNA"/>
</dbReference>
<organism evidence="1 2">
    <name type="scientific">Fistulifera solaris</name>
    <name type="common">Oleaginous diatom</name>
    <dbReference type="NCBI Taxonomy" id="1519565"/>
    <lineage>
        <taxon>Eukaryota</taxon>
        <taxon>Sar</taxon>
        <taxon>Stramenopiles</taxon>
        <taxon>Ochrophyta</taxon>
        <taxon>Bacillariophyta</taxon>
        <taxon>Bacillariophyceae</taxon>
        <taxon>Bacillariophycidae</taxon>
        <taxon>Naviculales</taxon>
        <taxon>Naviculaceae</taxon>
        <taxon>Fistulifera</taxon>
    </lineage>
</organism>
<sequence>MMTSTRHTLEGTWILDKTRSDWSMTPYLQTMEVDPLAIEAHEKGDLEADTFHTIHFLPGNRVQLIKRSRVNNDLVIDLELGMEQVEHLSPGQRPKTMIATADRARSFLEIQSTLQTMSNGTASVRDVKRLQHENGAVVLIQELTITNERTGASHSLQRTFLPYYDTPPHLVVEETEELHT</sequence>
<protein>
    <recommendedName>
        <fullName evidence="3">THAP4-like heme-binding beta-barrel domain-containing protein</fullName>
    </recommendedName>
</protein>
<evidence type="ECO:0000313" key="2">
    <source>
        <dbReference type="Proteomes" id="UP000198406"/>
    </source>
</evidence>